<proteinExistence type="predicted"/>
<gene>
    <name evidence="2" type="ORF">CLEP1334_LOCUS12665</name>
    <name evidence="3" type="ORF">CLEP1334_LOCUS12666</name>
</gene>
<feature type="region of interest" description="Disordered" evidence="1">
    <location>
        <begin position="18"/>
        <end position="40"/>
    </location>
</feature>
<dbReference type="AlphaFoldDB" id="A0A6U5H4H8"/>
<dbReference type="EMBL" id="HBER01025164">
    <property type="protein sequence ID" value="CAD8537383.1"/>
    <property type="molecule type" value="Transcribed_RNA"/>
</dbReference>
<evidence type="ECO:0000256" key="1">
    <source>
        <dbReference type="SAM" id="MobiDB-lite"/>
    </source>
</evidence>
<organism evidence="3">
    <name type="scientific">Calcidiscus leptoporus</name>
    <dbReference type="NCBI Taxonomy" id="127549"/>
    <lineage>
        <taxon>Eukaryota</taxon>
        <taxon>Haptista</taxon>
        <taxon>Haptophyta</taxon>
        <taxon>Prymnesiophyceae</taxon>
        <taxon>Coccolithales</taxon>
        <taxon>Calcidiscaceae</taxon>
        <taxon>Calcidiscus</taxon>
    </lineage>
</organism>
<accession>A0A6U5H4H8</accession>
<protein>
    <submittedName>
        <fullName evidence="3">Uncharacterized protein</fullName>
    </submittedName>
</protein>
<reference evidence="3" key="1">
    <citation type="submission" date="2021-01" db="EMBL/GenBank/DDBJ databases">
        <authorList>
            <person name="Corre E."/>
            <person name="Pelletier E."/>
            <person name="Niang G."/>
            <person name="Scheremetjew M."/>
            <person name="Finn R."/>
            <person name="Kale V."/>
            <person name="Holt S."/>
            <person name="Cochrane G."/>
            <person name="Meng A."/>
            <person name="Brown T."/>
            <person name="Cohen L."/>
        </authorList>
    </citation>
    <scope>NUCLEOTIDE SEQUENCE</scope>
    <source>
        <strain evidence="3">RCC1130</strain>
    </source>
</reference>
<sequence>MIEAVALAKRASRNIERVGREEGGSGSERAEAVSCDHDGGRHRGRAEAAHILEGGALTGFVDAPLTPREDTCNDETVALLMQCDEIDACCDAAMFGAGSASPGIDPSPERTPREASLGRALKAGAAVSSSSLGYAREGLVLSEVPRLRTLEAAAAVAASSLGYAREGGGV</sequence>
<evidence type="ECO:0000313" key="2">
    <source>
        <dbReference type="EMBL" id="CAD8537383.1"/>
    </source>
</evidence>
<name>A0A6U5H4H8_9EUKA</name>
<evidence type="ECO:0000313" key="3">
    <source>
        <dbReference type="EMBL" id="CAD8537384.1"/>
    </source>
</evidence>
<dbReference type="EMBL" id="HBER01025165">
    <property type="protein sequence ID" value="CAD8537384.1"/>
    <property type="molecule type" value="Transcribed_RNA"/>
</dbReference>